<sequence length="256" mass="29559">MNAVEPLIAVFIDFENLAIGVRQMKAGDFQIQLILKRLLEKGRIVYKRAYCDWRNYEKNVREFHSQGVEMLDIPQTKMSGKNSADIHMVVDALDLCYSKQHIDIFALISGDSDFSPLVSKLKENNKRVIGCGVKSSTSDLLISNSDEFIYYDDLIRTAKKARPKTKKTTSDSEPADKRQEAIDRVLEVLQSLEQDYDAVWGSMLKQAIRRVYPGFNEGYYGYRSFSELLEDVKRQGEVELEYDKKRGNYEIRLKDL</sequence>
<dbReference type="Pfam" id="PF12872">
    <property type="entry name" value="OST-HTH"/>
    <property type="match status" value="1"/>
</dbReference>
<dbReference type="RefSeq" id="WP_145051050.1">
    <property type="nucleotide sequence ID" value="NZ_CP036433.1"/>
</dbReference>
<dbReference type="PANTHER" id="PTHR35811:SF1">
    <property type="entry name" value="HTH OST-TYPE DOMAIN-CONTAINING PROTEIN"/>
    <property type="match status" value="1"/>
</dbReference>
<dbReference type="Pfam" id="PF01936">
    <property type="entry name" value="NYN"/>
    <property type="match status" value="1"/>
</dbReference>
<dbReference type="GO" id="GO:0004540">
    <property type="term" value="F:RNA nuclease activity"/>
    <property type="evidence" value="ECO:0007669"/>
    <property type="project" value="InterPro"/>
</dbReference>
<dbReference type="CDD" id="cd11297">
    <property type="entry name" value="PIN_LabA-like_N_1"/>
    <property type="match status" value="1"/>
</dbReference>
<reference evidence="2 3" key="1">
    <citation type="submission" date="2019-02" db="EMBL/GenBank/DDBJ databases">
        <title>Deep-cultivation of Planctomycetes and their phenomic and genomic characterization uncovers novel biology.</title>
        <authorList>
            <person name="Wiegand S."/>
            <person name="Jogler M."/>
            <person name="Boedeker C."/>
            <person name="Pinto D."/>
            <person name="Vollmers J."/>
            <person name="Rivas-Marin E."/>
            <person name="Kohn T."/>
            <person name="Peeters S.H."/>
            <person name="Heuer A."/>
            <person name="Rast P."/>
            <person name="Oberbeckmann S."/>
            <person name="Bunk B."/>
            <person name="Jeske O."/>
            <person name="Meyerdierks A."/>
            <person name="Storesund J.E."/>
            <person name="Kallscheuer N."/>
            <person name="Luecker S."/>
            <person name="Lage O.M."/>
            <person name="Pohl T."/>
            <person name="Merkel B.J."/>
            <person name="Hornburger P."/>
            <person name="Mueller R.-W."/>
            <person name="Bruemmer F."/>
            <person name="Labrenz M."/>
            <person name="Spormann A.M."/>
            <person name="Op den Camp H."/>
            <person name="Overmann J."/>
            <person name="Amann R."/>
            <person name="Jetten M.S.M."/>
            <person name="Mascher T."/>
            <person name="Medema M.H."/>
            <person name="Devos D.P."/>
            <person name="Kaster A.-K."/>
            <person name="Ovreas L."/>
            <person name="Rohde M."/>
            <person name="Galperin M.Y."/>
            <person name="Jogler C."/>
        </authorList>
    </citation>
    <scope>NUCLEOTIDE SEQUENCE [LARGE SCALE GENOMIC DNA]</scope>
    <source>
        <strain evidence="2 3">Pla85_3_4</strain>
    </source>
</reference>
<dbReference type="InterPro" id="IPR021139">
    <property type="entry name" value="NYN"/>
</dbReference>
<evidence type="ECO:0000259" key="1">
    <source>
        <dbReference type="PROSITE" id="PS51644"/>
    </source>
</evidence>
<dbReference type="InterPro" id="IPR041966">
    <property type="entry name" value="LOTUS-like"/>
</dbReference>
<organism evidence="2 3">
    <name type="scientific">Lignipirellula cremea</name>
    <dbReference type="NCBI Taxonomy" id="2528010"/>
    <lineage>
        <taxon>Bacteria</taxon>
        <taxon>Pseudomonadati</taxon>
        <taxon>Planctomycetota</taxon>
        <taxon>Planctomycetia</taxon>
        <taxon>Pirellulales</taxon>
        <taxon>Pirellulaceae</taxon>
        <taxon>Lignipirellula</taxon>
    </lineage>
</organism>
<dbReference type="Proteomes" id="UP000317648">
    <property type="component" value="Chromosome"/>
</dbReference>
<dbReference type="Gene3D" id="3.30.420.610">
    <property type="entry name" value="LOTUS domain-like"/>
    <property type="match status" value="1"/>
</dbReference>
<proteinExistence type="predicted"/>
<dbReference type="InterPro" id="IPR025605">
    <property type="entry name" value="OST-HTH/LOTUS_dom"/>
</dbReference>
<protein>
    <submittedName>
        <fullName evidence="2">NYN domain protein</fullName>
    </submittedName>
</protein>
<dbReference type="KEGG" id="lcre:Pla8534_15630"/>
<evidence type="ECO:0000313" key="2">
    <source>
        <dbReference type="EMBL" id="QDU93780.1"/>
    </source>
</evidence>
<dbReference type="Gene3D" id="3.40.50.1010">
    <property type="entry name" value="5'-nuclease"/>
    <property type="match status" value="1"/>
</dbReference>
<accession>A0A518DPL0</accession>
<dbReference type="CDD" id="cd10146">
    <property type="entry name" value="LabA_like_C"/>
    <property type="match status" value="1"/>
</dbReference>
<dbReference type="PANTHER" id="PTHR35811">
    <property type="entry name" value="SLR1870 PROTEIN"/>
    <property type="match status" value="1"/>
</dbReference>
<dbReference type="AlphaFoldDB" id="A0A518DPL0"/>
<feature type="domain" description="HTH OST-type" evidence="1">
    <location>
        <begin position="177"/>
        <end position="255"/>
    </location>
</feature>
<gene>
    <name evidence="2" type="ORF">Pla8534_15630</name>
</gene>
<dbReference type="EMBL" id="CP036433">
    <property type="protein sequence ID" value="QDU93780.1"/>
    <property type="molecule type" value="Genomic_DNA"/>
</dbReference>
<name>A0A518DPL0_9BACT</name>
<dbReference type="OrthoDB" id="9783963at2"/>
<evidence type="ECO:0000313" key="3">
    <source>
        <dbReference type="Proteomes" id="UP000317648"/>
    </source>
</evidence>
<dbReference type="PROSITE" id="PS51644">
    <property type="entry name" value="HTH_OST"/>
    <property type="match status" value="1"/>
</dbReference>
<keyword evidence="3" id="KW-1185">Reference proteome</keyword>